<name>M3AW68_SPHMS</name>
<gene>
    <name evidence="1" type="ORF">SEPMUDRAFT_118303</name>
</gene>
<dbReference type="EMBL" id="KB456266">
    <property type="protein sequence ID" value="EMF10990.1"/>
    <property type="molecule type" value="Genomic_DNA"/>
</dbReference>
<accession>M3AW68</accession>
<reference evidence="1 2" key="1">
    <citation type="journal article" date="2012" name="PLoS Pathog.">
        <title>Diverse lifestyles and strategies of plant pathogenesis encoded in the genomes of eighteen Dothideomycetes fungi.</title>
        <authorList>
            <person name="Ohm R.A."/>
            <person name="Feau N."/>
            <person name="Henrissat B."/>
            <person name="Schoch C.L."/>
            <person name="Horwitz B.A."/>
            <person name="Barry K.W."/>
            <person name="Condon B.J."/>
            <person name="Copeland A.C."/>
            <person name="Dhillon B."/>
            <person name="Glaser F."/>
            <person name="Hesse C.N."/>
            <person name="Kosti I."/>
            <person name="LaButti K."/>
            <person name="Lindquist E.A."/>
            <person name="Lucas S."/>
            <person name="Salamov A.A."/>
            <person name="Bradshaw R.E."/>
            <person name="Ciuffetti L."/>
            <person name="Hamelin R.C."/>
            <person name="Kema G.H.J."/>
            <person name="Lawrence C."/>
            <person name="Scott J.A."/>
            <person name="Spatafora J.W."/>
            <person name="Turgeon B.G."/>
            <person name="de Wit P.J.G.M."/>
            <person name="Zhong S."/>
            <person name="Goodwin S.B."/>
            <person name="Grigoriev I.V."/>
        </authorList>
    </citation>
    <scope>NUCLEOTIDE SEQUENCE [LARGE SCALE GENOMIC DNA]</scope>
    <source>
        <strain evidence="1 2">SO2202</strain>
    </source>
</reference>
<evidence type="ECO:0000313" key="2">
    <source>
        <dbReference type="Proteomes" id="UP000016931"/>
    </source>
</evidence>
<dbReference type="HOGENOM" id="CLU_2279248_0_0_1"/>
<dbReference type="AlphaFoldDB" id="M3AW68"/>
<dbReference type="Proteomes" id="UP000016931">
    <property type="component" value="Unassembled WGS sequence"/>
</dbReference>
<dbReference type="GeneID" id="27898555"/>
<proteinExistence type="predicted"/>
<organism evidence="1 2">
    <name type="scientific">Sphaerulina musiva (strain SO2202)</name>
    <name type="common">Poplar stem canker fungus</name>
    <name type="synonym">Septoria musiva</name>
    <dbReference type="NCBI Taxonomy" id="692275"/>
    <lineage>
        <taxon>Eukaryota</taxon>
        <taxon>Fungi</taxon>
        <taxon>Dikarya</taxon>
        <taxon>Ascomycota</taxon>
        <taxon>Pezizomycotina</taxon>
        <taxon>Dothideomycetes</taxon>
        <taxon>Dothideomycetidae</taxon>
        <taxon>Mycosphaerellales</taxon>
        <taxon>Mycosphaerellaceae</taxon>
        <taxon>Sphaerulina</taxon>
    </lineage>
</organism>
<protein>
    <submittedName>
        <fullName evidence="1">Uncharacterized protein</fullName>
    </submittedName>
</protein>
<dbReference type="RefSeq" id="XP_016759111.1">
    <property type="nucleotide sequence ID" value="XM_016901418.1"/>
</dbReference>
<evidence type="ECO:0000313" key="1">
    <source>
        <dbReference type="EMBL" id="EMF10990.1"/>
    </source>
</evidence>
<keyword evidence="2" id="KW-1185">Reference proteome</keyword>
<sequence>MIWLSSSTKQHPPATRIIVTRVPTVEESGEESDMMLLSLSVAAAAILPPPPPLQRPFPLAVGSHGVITGSASRDFTLTFRAIHRERHGFYWLRTLPCLCTQR</sequence>